<keyword evidence="4" id="KW-0249">Electron transport</keyword>
<proteinExistence type="predicted"/>
<dbReference type="InterPro" id="IPR051684">
    <property type="entry name" value="Electron_Trans/Redox"/>
</dbReference>
<organism evidence="10 11">
    <name type="scientific">Idiomarina piscisalsi</name>
    <dbReference type="NCBI Taxonomy" id="1096243"/>
    <lineage>
        <taxon>Bacteria</taxon>
        <taxon>Pseudomonadati</taxon>
        <taxon>Pseudomonadota</taxon>
        <taxon>Gammaproteobacteria</taxon>
        <taxon>Alteromonadales</taxon>
        <taxon>Idiomarinaceae</taxon>
        <taxon>Idiomarina</taxon>
    </lineage>
</organism>
<evidence type="ECO:0000256" key="8">
    <source>
        <dbReference type="SAM" id="Phobius"/>
    </source>
</evidence>
<dbReference type="GO" id="GO:0046872">
    <property type="term" value="F:metal ion binding"/>
    <property type="evidence" value="ECO:0007669"/>
    <property type="project" value="UniProtKB-KW"/>
</dbReference>
<dbReference type="SUPFAM" id="SSF54862">
    <property type="entry name" value="4Fe-4S ferredoxins"/>
    <property type="match status" value="1"/>
</dbReference>
<dbReference type="Gene3D" id="1.10.1060.10">
    <property type="entry name" value="Alpha-helical ferredoxin"/>
    <property type="match status" value="1"/>
</dbReference>
<feature type="domain" description="4Fe-4S ferredoxin-type" evidence="9">
    <location>
        <begin position="266"/>
        <end position="294"/>
    </location>
</feature>
<dbReference type="NCBIfam" id="TIGR02745">
    <property type="entry name" value="ccoG_rdxA_fixG"/>
    <property type="match status" value="1"/>
</dbReference>
<evidence type="ECO:0000313" key="11">
    <source>
        <dbReference type="Proteomes" id="UP000288361"/>
    </source>
</evidence>
<dbReference type="InterPro" id="IPR014116">
    <property type="entry name" value="Cyt_c_oxidase_cbb3_FixG"/>
</dbReference>
<reference evidence="10 11" key="1">
    <citation type="journal article" date="2011" name="Front. Microbiol.">
        <title>Genomic signatures of strain selection and enhancement in Bacillus atrophaeus var. globigii, a historical biowarfare simulant.</title>
        <authorList>
            <person name="Gibbons H.S."/>
            <person name="Broomall S.M."/>
            <person name="McNew L.A."/>
            <person name="Daligault H."/>
            <person name="Chapman C."/>
            <person name="Bruce D."/>
            <person name="Karavis M."/>
            <person name="Krepps M."/>
            <person name="McGregor P.A."/>
            <person name="Hong C."/>
            <person name="Park K.H."/>
            <person name="Akmal A."/>
            <person name="Feldman A."/>
            <person name="Lin J.S."/>
            <person name="Chang W.E."/>
            <person name="Higgs B.W."/>
            <person name="Demirev P."/>
            <person name="Lindquist J."/>
            <person name="Liem A."/>
            <person name="Fochler E."/>
            <person name="Read T.D."/>
            <person name="Tapia R."/>
            <person name="Johnson S."/>
            <person name="Bishop-Lilly K.A."/>
            <person name="Detter C."/>
            <person name="Han C."/>
            <person name="Sozhamannan S."/>
            <person name="Rosenzweig C.N."/>
            <person name="Skowronski E.W."/>
        </authorList>
    </citation>
    <scope>NUCLEOTIDE SEQUENCE [LARGE SCALE GENOMIC DNA]</scope>
    <source>
        <strain evidence="10 11">TPS4-2</strain>
    </source>
</reference>
<keyword evidence="8" id="KW-1133">Transmembrane helix</keyword>
<dbReference type="EMBL" id="PIQA01000004">
    <property type="protein sequence ID" value="RUO64362.1"/>
    <property type="molecule type" value="Genomic_DNA"/>
</dbReference>
<feature type="transmembrane region" description="Helical" evidence="8">
    <location>
        <begin position="168"/>
        <end position="185"/>
    </location>
</feature>
<keyword evidence="6" id="KW-0411">Iron-sulfur</keyword>
<dbReference type="InterPro" id="IPR013783">
    <property type="entry name" value="Ig-like_fold"/>
</dbReference>
<dbReference type="InterPro" id="IPR017896">
    <property type="entry name" value="4Fe4S_Fe-S-bd"/>
</dbReference>
<accession>A0A432YS07</accession>
<gene>
    <name evidence="10" type="primary">ccoG</name>
    <name evidence="10" type="ORF">CWI73_06595</name>
</gene>
<keyword evidence="3" id="KW-0479">Metal-binding</keyword>
<dbReference type="Gene3D" id="2.60.40.10">
    <property type="entry name" value="Immunoglobulins"/>
    <property type="match status" value="1"/>
</dbReference>
<dbReference type="Pfam" id="PF11614">
    <property type="entry name" value="FixG_C"/>
    <property type="match status" value="1"/>
</dbReference>
<protein>
    <submittedName>
        <fullName evidence="10">Cytochrome c oxidase accessory protein CcoG</fullName>
    </submittedName>
</protein>
<dbReference type="PANTHER" id="PTHR30176:SF3">
    <property type="entry name" value="FERREDOXIN-TYPE PROTEIN NAPH"/>
    <property type="match status" value="1"/>
</dbReference>
<keyword evidence="1" id="KW-0813">Transport</keyword>
<name>A0A432YS07_9GAMM</name>
<evidence type="ECO:0000256" key="5">
    <source>
        <dbReference type="ARBA" id="ARBA00023004"/>
    </source>
</evidence>
<keyword evidence="5" id="KW-0408">Iron</keyword>
<dbReference type="GO" id="GO:0051539">
    <property type="term" value="F:4 iron, 4 sulfur cluster binding"/>
    <property type="evidence" value="ECO:0007669"/>
    <property type="project" value="UniProtKB-KW"/>
</dbReference>
<dbReference type="InterPro" id="IPR032879">
    <property type="entry name" value="FixG_C"/>
</dbReference>
<dbReference type="InterPro" id="IPR009051">
    <property type="entry name" value="Helical_ferredxn"/>
</dbReference>
<feature type="transmembrane region" description="Helical" evidence="8">
    <location>
        <begin position="191"/>
        <end position="216"/>
    </location>
</feature>
<dbReference type="InterPro" id="IPR017900">
    <property type="entry name" value="4Fe4S_Fe_S_CS"/>
</dbReference>
<sequence>MEQKQKITVQSADKVKIQRPDGQKHNNNYSPRSRIYVRSVKGALEYFRRSFGFILLGVFALLPWLTYQGEQAILLDIMEQRFRIYGLTLWPQDFTVVAWFAIVAAVALFFVTTIFGRVWCGFMCPQTTWTFIFMWFEKKFEGPRNKRIKLDERKMDFDKLWRKTGKQVSWVLVALLTSMTFVGYFTDIRELFINFFTLDAGFWATFSVLFFTFCTYGNAGYMREIMCTHMCPYARFQSAMFDKDTYTVSYDVERGEPRGPRSRKADPAEKGLGHCIDCYMCVQVCPTGIDIRNGLQYECIDCGACIDACNDVMDKMNYPRGLIRFTTERNLAAKDKKQKTNPWRMKSIGYFIMLLAVSAVLIWDVATRIPLEVDVLRDRNQLYRENIEGQIENAFTLKLVNKSQQDQTYRIEVKGFEQFELIGETTKDVSAGEVGTMPVTLAVPPTLLDGQVTEFYFVVTAVDNPDITTEHQSRFLYE</sequence>
<dbReference type="GO" id="GO:0005886">
    <property type="term" value="C:plasma membrane"/>
    <property type="evidence" value="ECO:0007669"/>
    <property type="project" value="TreeGrafter"/>
</dbReference>
<dbReference type="Pfam" id="PF12801">
    <property type="entry name" value="Fer4_5"/>
    <property type="match status" value="1"/>
</dbReference>
<comment type="caution">
    <text evidence="10">The sequence shown here is derived from an EMBL/GenBank/DDBJ whole genome shotgun (WGS) entry which is preliminary data.</text>
</comment>
<evidence type="ECO:0000256" key="1">
    <source>
        <dbReference type="ARBA" id="ARBA00022448"/>
    </source>
</evidence>
<evidence type="ECO:0000256" key="7">
    <source>
        <dbReference type="SAM" id="MobiDB-lite"/>
    </source>
</evidence>
<dbReference type="PANTHER" id="PTHR30176">
    <property type="entry name" value="FERREDOXIN-TYPE PROTEIN NAPH"/>
    <property type="match status" value="1"/>
</dbReference>
<dbReference type="Proteomes" id="UP000288361">
    <property type="component" value="Unassembled WGS sequence"/>
</dbReference>
<keyword evidence="8" id="KW-0812">Transmembrane</keyword>
<feature type="compositionally biased region" description="Polar residues" evidence="7">
    <location>
        <begin position="1"/>
        <end position="11"/>
    </location>
</feature>
<evidence type="ECO:0000256" key="3">
    <source>
        <dbReference type="ARBA" id="ARBA00022723"/>
    </source>
</evidence>
<feature type="transmembrane region" description="Helical" evidence="8">
    <location>
        <begin position="46"/>
        <end position="67"/>
    </location>
</feature>
<dbReference type="AlphaFoldDB" id="A0A432YS07"/>
<keyword evidence="2" id="KW-0004">4Fe-4S</keyword>
<feature type="transmembrane region" description="Helical" evidence="8">
    <location>
        <begin position="87"/>
        <end position="110"/>
    </location>
</feature>
<feature type="compositionally biased region" description="Basic and acidic residues" evidence="7">
    <location>
        <begin position="13"/>
        <end position="24"/>
    </location>
</feature>
<dbReference type="PROSITE" id="PS51379">
    <property type="entry name" value="4FE4S_FER_2"/>
    <property type="match status" value="1"/>
</dbReference>
<feature type="region of interest" description="Disordered" evidence="7">
    <location>
        <begin position="1"/>
        <end position="30"/>
    </location>
</feature>
<dbReference type="Pfam" id="PF13746">
    <property type="entry name" value="Fer4_18"/>
    <property type="match status" value="1"/>
</dbReference>
<evidence type="ECO:0000259" key="9">
    <source>
        <dbReference type="PROSITE" id="PS51379"/>
    </source>
</evidence>
<evidence type="ECO:0000256" key="6">
    <source>
        <dbReference type="ARBA" id="ARBA00023014"/>
    </source>
</evidence>
<evidence type="ECO:0000256" key="2">
    <source>
        <dbReference type="ARBA" id="ARBA00022485"/>
    </source>
</evidence>
<dbReference type="RefSeq" id="WP_126752066.1">
    <property type="nucleotide sequence ID" value="NZ_JBHUMT010000001.1"/>
</dbReference>
<dbReference type="PROSITE" id="PS00198">
    <property type="entry name" value="4FE4S_FER_1"/>
    <property type="match status" value="1"/>
</dbReference>
<keyword evidence="8" id="KW-0472">Membrane</keyword>
<evidence type="ECO:0000256" key="4">
    <source>
        <dbReference type="ARBA" id="ARBA00022982"/>
    </source>
</evidence>
<feature type="transmembrane region" description="Helical" evidence="8">
    <location>
        <begin position="347"/>
        <end position="366"/>
    </location>
</feature>
<evidence type="ECO:0000313" key="10">
    <source>
        <dbReference type="EMBL" id="RUO64362.1"/>
    </source>
</evidence>